<reference evidence="1 2" key="1">
    <citation type="submission" date="2012-02" db="EMBL/GenBank/DDBJ databases">
        <title>Improved High-Quality Draft sequence of Microvirga sp. WSM3557.</title>
        <authorList>
            <consortium name="US DOE Joint Genome Institute"/>
            <person name="Lucas S."/>
            <person name="Han J."/>
            <person name="Lapidus A."/>
            <person name="Cheng J.-F."/>
            <person name="Goodwin L."/>
            <person name="Pitluck S."/>
            <person name="Peters L."/>
            <person name="Zhang X."/>
            <person name="Detter J.C."/>
            <person name="Han C."/>
            <person name="Tapia R."/>
            <person name="Land M."/>
            <person name="Hauser L."/>
            <person name="Kyrpides N."/>
            <person name="Ivanova N."/>
            <person name="Pagani I."/>
            <person name="Brau L."/>
            <person name="Yates R."/>
            <person name="O'Hara G."/>
            <person name="Rui T."/>
            <person name="Howieson J."/>
            <person name="Reeve W."/>
            <person name="Woyke T."/>
        </authorList>
    </citation>
    <scope>NUCLEOTIDE SEQUENCE [LARGE SCALE GENOMIC DNA]</scope>
    <source>
        <strain evidence="1 2">WSM3557</strain>
    </source>
</reference>
<name>I4YRP3_9HYPH</name>
<gene>
    <name evidence="1" type="ORF">MicloDRAFT_00031840</name>
</gene>
<dbReference type="PATRIC" id="fig|864069.3.peg.3459"/>
<evidence type="ECO:0000313" key="2">
    <source>
        <dbReference type="Proteomes" id="UP000003947"/>
    </source>
</evidence>
<dbReference type="HOGENOM" id="CLU_2246927_0_0_5"/>
<dbReference type="STRING" id="864069.MicloDRAFT_00031840"/>
<evidence type="ECO:0000313" key="1">
    <source>
        <dbReference type="EMBL" id="EIM26635.1"/>
    </source>
</evidence>
<protein>
    <submittedName>
        <fullName evidence="1">Uncharacterized protein</fullName>
    </submittedName>
</protein>
<proteinExistence type="predicted"/>
<keyword evidence="2" id="KW-1185">Reference proteome</keyword>
<dbReference type="AlphaFoldDB" id="I4YRP3"/>
<dbReference type="EMBL" id="JH660645">
    <property type="protein sequence ID" value="EIM26635.1"/>
    <property type="molecule type" value="Genomic_DNA"/>
</dbReference>
<organism evidence="1 2">
    <name type="scientific">Microvirga lotononidis</name>
    <dbReference type="NCBI Taxonomy" id="864069"/>
    <lineage>
        <taxon>Bacteria</taxon>
        <taxon>Pseudomonadati</taxon>
        <taxon>Pseudomonadota</taxon>
        <taxon>Alphaproteobacteria</taxon>
        <taxon>Hyphomicrobiales</taxon>
        <taxon>Methylobacteriaceae</taxon>
        <taxon>Microvirga</taxon>
    </lineage>
</organism>
<sequence>MPETPTITEPPILTEDELEAHFIVLEEILVSTNALATKFVAELPGPSPETKLQKAERYLDRLGTYIETVLDEHPGANAEAGKDFTAYQIGRLHQAAKTNWPEKA</sequence>
<dbReference type="Proteomes" id="UP000003947">
    <property type="component" value="Unassembled WGS sequence"/>
</dbReference>
<dbReference type="RefSeq" id="WP_009762686.1">
    <property type="nucleotide sequence ID" value="NZ_CP141051.1"/>
</dbReference>
<accession>I4YRP3</accession>